<keyword evidence="3" id="KW-1185">Reference proteome</keyword>
<accession>A4RQU6</accession>
<evidence type="ECO:0000313" key="2">
    <source>
        <dbReference type="EMBL" id="ABO93741.1"/>
    </source>
</evidence>
<dbReference type="Gramene" id="ABO93741">
    <property type="protein sequence ID" value="ABO93741"/>
    <property type="gene ID" value="OSTLU_13677"/>
</dbReference>
<name>A4RQU6_OSTLU</name>
<dbReference type="HOGENOM" id="CLU_1417288_0_0_1"/>
<dbReference type="GeneID" id="4999933"/>
<dbReference type="AlphaFoldDB" id="A4RQU6"/>
<dbReference type="EMBL" id="CP000581">
    <property type="protein sequence ID" value="ABO93741.1"/>
    <property type="molecule type" value="Genomic_DNA"/>
</dbReference>
<feature type="region of interest" description="Disordered" evidence="1">
    <location>
        <begin position="170"/>
        <end position="192"/>
    </location>
</feature>
<dbReference type="KEGG" id="olu:OSTLU_13677"/>
<reference evidence="2 3" key="1">
    <citation type="journal article" date="2007" name="Proc. Natl. Acad. Sci. U.S.A.">
        <title>The tiny eukaryote Ostreococcus provides genomic insights into the paradox of plankton speciation.</title>
        <authorList>
            <person name="Palenik B."/>
            <person name="Grimwood J."/>
            <person name="Aerts A."/>
            <person name="Rouze P."/>
            <person name="Salamov A."/>
            <person name="Putnam N."/>
            <person name="Dupont C."/>
            <person name="Jorgensen R."/>
            <person name="Derelle E."/>
            <person name="Rombauts S."/>
            <person name="Zhou K."/>
            <person name="Otillar R."/>
            <person name="Merchant S.S."/>
            <person name="Podell S."/>
            <person name="Gaasterland T."/>
            <person name="Napoli C."/>
            <person name="Gendler K."/>
            <person name="Manuell A."/>
            <person name="Tai V."/>
            <person name="Vallon O."/>
            <person name="Piganeau G."/>
            <person name="Jancek S."/>
            <person name="Heijde M."/>
            <person name="Jabbari K."/>
            <person name="Bowler C."/>
            <person name="Lohr M."/>
            <person name="Robbens S."/>
            <person name="Werner G."/>
            <person name="Dubchak I."/>
            <person name="Pazour G.J."/>
            <person name="Ren Q."/>
            <person name="Paulsen I."/>
            <person name="Delwiche C."/>
            <person name="Schmutz J."/>
            <person name="Rokhsar D."/>
            <person name="Van de Peer Y."/>
            <person name="Moreau H."/>
            <person name="Grigoriev I.V."/>
        </authorList>
    </citation>
    <scope>NUCLEOTIDE SEQUENCE [LARGE SCALE GENOMIC DNA]</scope>
    <source>
        <strain evidence="2 3">CCE9901</strain>
    </source>
</reference>
<feature type="compositionally biased region" description="Basic and acidic residues" evidence="1">
    <location>
        <begin position="131"/>
        <end position="149"/>
    </location>
</feature>
<protein>
    <submittedName>
        <fullName evidence="2">Uncharacterized protein</fullName>
    </submittedName>
</protein>
<evidence type="ECO:0000256" key="1">
    <source>
        <dbReference type="SAM" id="MobiDB-lite"/>
    </source>
</evidence>
<dbReference type="Proteomes" id="UP000001568">
    <property type="component" value="Chromosome 1"/>
</dbReference>
<organism evidence="2 3">
    <name type="scientific">Ostreococcus lucimarinus (strain CCE9901)</name>
    <dbReference type="NCBI Taxonomy" id="436017"/>
    <lineage>
        <taxon>Eukaryota</taxon>
        <taxon>Viridiplantae</taxon>
        <taxon>Chlorophyta</taxon>
        <taxon>Mamiellophyceae</taxon>
        <taxon>Mamiellales</taxon>
        <taxon>Bathycoccaceae</taxon>
        <taxon>Ostreococcus</taxon>
    </lineage>
</organism>
<sequence>MTLATTTTTMPRARAIAPRRAPKTTRKIATTTTRSTAIDAGDRFATATRTLAAVTLAATLAMQQPTDIAHAKSGADANVVERSSGLSPISDKAKSYGEEIDAREAGDYESSKRGSYNVREKYAKKAPKATKKFERPVREEAAPRAKKESSGGGFALPSFSLPSVSLPSLPSLPSFGGDAATEDAAPAEAEAS</sequence>
<feature type="compositionally biased region" description="Low complexity" evidence="1">
    <location>
        <begin position="182"/>
        <end position="192"/>
    </location>
</feature>
<gene>
    <name evidence="2" type="ORF">OSTLU_13677</name>
</gene>
<feature type="region of interest" description="Disordered" evidence="1">
    <location>
        <begin position="120"/>
        <end position="157"/>
    </location>
</feature>
<proteinExistence type="predicted"/>
<evidence type="ECO:0000313" key="3">
    <source>
        <dbReference type="Proteomes" id="UP000001568"/>
    </source>
</evidence>
<dbReference type="RefSeq" id="XP_001415449.1">
    <property type="nucleotide sequence ID" value="XM_001415412.1"/>
</dbReference>